<dbReference type="InParanoid" id="A0A1B6PL71"/>
<dbReference type="eggNOG" id="KOG1577">
    <property type="taxonomic scope" value="Eukaryota"/>
</dbReference>
<comment type="similarity">
    <text evidence="1">Belongs to the aldo/keto reductase family.</text>
</comment>
<feature type="domain" description="NADP-dependent oxidoreductase" evidence="6">
    <location>
        <begin position="29"/>
        <end position="297"/>
    </location>
</feature>
<dbReference type="Gene3D" id="3.20.20.100">
    <property type="entry name" value="NADP-dependent oxidoreductase domain"/>
    <property type="match status" value="1"/>
</dbReference>
<dbReference type="PRINTS" id="PR00069">
    <property type="entry name" value="ALDKETRDTASE"/>
</dbReference>
<dbReference type="InterPro" id="IPR018170">
    <property type="entry name" value="Aldo/ket_reductase_CS"/>
</dbReference>
<reference evidence="7 8" key="1">
    <citation type="journal article" date="2009" name="Nature">
        <title>The Sorghum bicolor genome and the diversification of grasses.</title>
        <authorList>
            <person name="Paterson A.H."/>
            <person name="Bowers J.E."/>
            <person name="Bruggmann R."/>
            <person name="Dubchak I."/>
            <person name="Grimwood J."/>
            <person name="Gundlach H."/>
            <person name="Haberer G."/>
            <person name="Hellsten U."/>
            <person name="Mitros T."/>
            <person name="Poliakov A."/>
            <person name="Schmutz J."/>
            <person name="Spannagl M."/>
            <person name="Tang H."/>
            <person name="Wang X."/>
            <person name="Wicker T."/>
            <person name="Bharti A.K."/>
            <person name="Chapman J."/>
            <person name="Feltus F.A."/>
            <person name="Gowik U."/>
            <person name="Grigoriev I.V."/>
            <person name="Lyons E."/>
            <person name="Maher C.A."/>
            <person name="Martis M."/>
            <person name="Narechania A."/>
            <person name="Otillar R.P."/>
            <person name="Penning B.W."/>
            <person name="Salamov A.A."/>
            <person name="Wang Y."/>
            <person name="Zhang L."/>
            <person name="Carpita N.C."/>
            <person name="Freeling M."/>
            <person name="Gingle A.R."/>
            <person name="Hash C.T."/>
            <person name="Keller B."/>
            <person name="Klein P."/>
            <person name="Kresovich S."/>
            <person name="McCann M.C."/>
            <person name="Ming R."/>
            <person name="Peterson D.G."/>
            <person name="Mehboob-ur-Rahman"/>
            <person name="Ware D."/>
            <person name="Westhoff P."/>
            <person name="Mayer K.F."/>
            <person name="Messing J."/>
            <person name="Rokhsar D.S."/>
        </authorList>
    </citation>
    <scope>NUCLEOTIDE SEQUENCE [LARGE SCALE GENOMIC DNA]</scope>
    <source>
        <strain evidence="8">cv. BTx623</strain>
    </source>
</reference>
<dbReference type="FunCoup" id="A0A1B6PL71">
    <property type="interactions" value="27"/>
</dbReference>
<dbReference type="GO" id="GO:1990641">
    <property type="term" value="P:response to iron ion starvation"/>
    <property type="evidence" value="ECO:0007669"/>
    <property type="project" value="UniProtKB-ARBA"/>
</dbReference>
<dbReference type="Pfam" id="PF00248">
    <property type="entry name" value="Aldo_ket_red"/>
    <property type="match status" value="1"/>
</dbReference>
<accession>A0A1B6PL71</accession>
<feature type="site" description="Lowers pKa of active site Tyr" evidence="5">
    <location>
        <position position="94"/>
    </location>
</feature>
<organism evidence="7 8">
    <name type="scientific">Sorghum bicolor</name>
    <name type="common">Sorghum</name>
    <name type="synonym">Sorghum vulgare</name>
    <dbReference type="NCBI Taxonomy" id="4558"/>
    <lineage>
        <taxon>Eukaryota</taxon>
        <taxon>Viridiplantae</taxon>
        <taxon>Streptophyta</taxon>
        <taxon>Embryophyta</taxon>
        <taxon>Tracheophyta</taxon>
        <taxon>Spermatophyta</taxon>
        <taxon>Magnoliopsida</taxon>
        <taxon>Liliopsida</taxon>
        <taxon>Poales</taxon>
        <taxon>Poaceae</taxon>
        <taxon>PACMAD clade</taxon>
        <taxon>Panicoideae</taxon>
        <taxon>Andropogonodae</taxon>
        <taxon>Andropogoneae</taxon>
        <taxon>Sorghinae</taxon>
        <taxon>Sorghum</taxon>
    </lineage>
</organism>
<dbReference type="AlphaFoldDB" id="A0A1B6PL71"/>
<keyword evidence="8" id="KW-1185">Reference proteome</keyword>
<dbReference type="InterPro" id="IPR044497">
    <property type="entry name" value="AKR4A/B"/>
</dbReference>
<dbReference type="GO" id="GO:0033707">
    <property type="term" value="F:3''-deamino-3''-oxonicotianamine reductase activity"/>
    <property type="evidence" value="ECO:0007669"/>
    <property type="project" value="UniProtKB-ARBA"/>
</dbReference>
<proteinExistence type="inferred from homology"/>
<dbReference type="PANTHER" id="PTHR11732">
    <property type="entry name" value="ALDO/KETO REDUCTASE"/>
    <property type="match status" value="1"/>
</dbReference>
<name>A0A1B6PL71_SORBI</name>
<dbReference type="GO" id="GO:0005829">
    <property type="term" value="C:cytosol"/>
    <property type="evidence" value="ECO:0000318"/>
    <property type="project" value="GO_Central"/>
</dbReference>
<dbReference type="FunFam" id="3.20.20.100:FF:000014">
    <property type="entry name" value="NAD(P)-linked oxidoreductase superfamily protein"/>
    <property type="match status" value="1"/>
</dbReference>
<dbReference type="CDD" id="cd19124">
    <property type="entry name" value="AKR_AKR4A_4B"/>
    <property type="match status" value="1"/>
</dbReference>
<feature type="active site" description="Proton donor" evidence="3">
    <location>
        <position position="64"/>
    </location>
</feature>
<dbReference type="PROSITE" id="PS00063">
    <property type="entry name" value="ALDOKETO_REDUCTASE_3"/>
    <property type="match status" value="1"/>
</dbReference>
<evidence type="ECO:0000313" key="8">
    <source>
        <dbReference type="Proteomes" id="UP000000768"/>
    </source>
</evidence>
<evidence type="ECO:0000313" key="7">
    <source>
        <dbReference type="EMBL" id="KXG26407.1"/>
    </source>
</evidence>
<evidence type="ECO:0000256" key="3">
    <source>
        <dbReference type="PIRSR" id="PIRSR000097-1"/>
    </source>
</evidence>
<dbReference type="Gramene" id="KXG26407">
    <property type="protein sequence ID" value="KXG26407"/>
    <property type="gene ID" value="SORBI_3006G096400"/>
</dbReference>
<evidence type="ECO:0000256" key="2">
    <source>
        <dbReference type="ARBA" id="ARBA00023002"/>
    </source>
</evidence>
<evidence type="ECO:0000256" key="1">
    <source>
        <dbReference type="ARBA" id="ARBA00007905"/>
    </source>
</evidence>
<reference evidence="8" key="2">
    <citation type="journal article" date="2018" name="Plant J.">
        <title>The Sorghum bicolor reference genome: improved assembly, gene annotations, a transcriptome atlas, and signatures of genome organization.</title>
        <authorList>
            <person name="McCormick R.F."/>
            <person name="Truong S.K."/>
            <person name="Sreedasyam A."/>
            <person name="Jenkins J."/>
            <person name="Shu S."/>
            <person name="Sims D."/>
            <person name="Kennedy M."/>
            <person name="Amirebrahimi M."/>
            <person name="Weers B.D."/>
            <person name="McKinley B."/>
            <person name="Mattison A."/>
            <person name="Morishige D.T."/>
            <person name="Grimwood J."/>
            <person name="Schmutz J."/>
            <person name="Mullet J.E."/>
        </authorList>
    </citation>
    <scope>NUCLEOTIDE SEQUENCE [LARGE SCALE GENOMIC DNA]</scope>
    <source>
        <strain evidence="8">cv. BTx623</strain>
    </source>
</reference>
<dbReference type="SUPFAM" id="SSF51430">
    <property type="entry name" value="NAD(P)-linked oxidoreductase"/>
    <property type="match status" value="1"/>
</dbReference>
<evidence type="ECO:0000256" key="5">
    <source>
        <dbReference type="PIRSR" id="PIRSR000097-3"/>
    </source>
</evidence>
<dbReference type="PROSITE" id="PS00798">
    <property type="entry name" value="ALDOKETO_REDUCTASE_1"/>
    <property type="match status" value="1"/>
</dbReference>
<sequence length="331" mass="36773">MSMAASTAAAVAVPEVSLRSGDARPMPMVGMGTAQFPVVNEATRNAVLAAIEVGFRHFDTAFLYGTEEPLGEAAAEAIRRGLVRSREDLFVTSKLWCTQNHPHLVLPSLRETLKNLQMEYVDLYLIHWPVCIKPGPPKFPNKKEDAVPVDFEGVWRAMEECQRLGLARAIGVSNFTTKHLDRVLAVATIPPAVNQVELNPAWQQRTLRAYCADRGIHVAAYSPLGGQNWDGQGNAVLDSEVLAEIAKARGKTVAQVALRWIHEQGVTSIAKSYNKERLKQNLEIFDWELTEEDRLKISQIPQRKVVQATSLFSEEGEFTSVDPEEMNIAEE</sequence>
<feature type="binding site" evidence="4">
    <location>
        <position position="127"/>
    </location>
    <ligand>
        <name>substrate</name>
    </ligand>
</feature>
<dbReference type="STRING" id="4558.A0A1B6PL71"/>
<dbReference type="Proteomes" id="UP000000768">
    <property type="component" value="Chromosome 6"/>
</dbReference>
<dbReference type="GO" id="GO:0004032">
    <property type="term" value="F:aldose reductase (NADPH) activity"/>
    <property type="evidence" value="ECO:0000318"/>
    <property type="project" value="GO_Central"/>
</dbReference>
<evidence type="ECO:0000256" key="4">
    <source>
        <dbReference type="PIRSR" id="PIRSR000097-2"/>
    </source>
</evidence>
<keyword evidence="2" id="KW-0560">Oxidoreductase</keyword>
<gene>
    <name evidence="7" type="ORF">SORBI_3006G096400</name>
</gene>
<evidence type="ECO:0000259" key="6">
    <source>
        <dbReference type="Pfam" id="PF00248"/>
    </source>
</evidence>
<dbReference type="PIRSF" id="PIRSF000097">
    <property type="entry name" value="AKR"/>
    <property type="match status" value="1"/>
</dbReference>
<dbReference type="InterPro" id="IPR023210">
    <property type="entry name" value="NADP_OxRdtase_dom"/>
</dbReference>
<dbReference type="EMBL" id="CM000765">
    <property type="protein sequence ID" value="KXG26407.1"/>
    <property type="molecule type" value="Genomic_DNA"/>
</dbReference>
<dbReference type="OrthoDB" id="416253at2759"/>
<dbReference type="GO" id="GO:0019290">
    <property type="term" value="P:siderophore biosynthetic process"/>
    <property type="evidence" value="ECO:0007669"/>
    <property type="project" value="UniProtKB-ARBA"/>
</dbReference>
<dbReference type="PROSITE" id="PS00062">
    <property type="entry name" value="ALDOKETO_REDUCTASE_2"/>
    <property type="match status" value="1"/>
</dbReference>
<dbReference type="InterPro" id="IPR036812">
    <property type="entry name" value="NAD(P)_OxRdtase_dom_sf"/>
</dbReference>
<dbReference type="InterPro" id="IPR020471">
    <property type="entry name" value="AKR"/>
</dbReference>
<dbReference type="ExpressionAtlas" id="A0A1B6PL71">
    <property type="expression patterns" value="baseline and differential"/>
</dbReference>
<protein>
    <recommendedName>
        <fullName evidence="6">NADP-dependent oxidoreductase domain-containing protein</fullName>
    </recommendedName>
</protein>